<evidence type="ECO:0000256" key="1">
    <source>
        <dbReference type="ARBA" id="ARBA00004141"/>
    </source>
</evidence>
<dbReference type="GO" id="GO:0016020">
    <property type="term" value="C:membrane"/>
    <property type="evidence" value="ECO:0007669"/>
    <property type="project" value="UniProtKB-SubCell"/>
</dbReference>
<gene>
    <name evidence="7" type="ORF">VT50_0222515</name>
</gene>
<evidence type="ECO:0000313" key="7">
    <source>
        <dbReference type="EMBL" id="OPF76965.1"/>
    </source>
</evidence>
<dbReference type="InterPro" id="IPR007016">
    <property type="entry name" value="O-antigen_ligase-rel_domated"/>
</dbReference>
<keyword evidence="8" id="KW-1185">Reference proteome</keyword>
<protein>
    <submittedName>
        <fullName evidence="7">O-antigen polymerase</fullName>
    </submittedName>
</protein>
<feature type="transmembrane region" description="Helical" evidence="5">
    <location>
        <begin position="95"/>
        <end position="113"/>
    </location>
</feature>
<dbReference type="InterPro" id="IPR051533">
    <property type="entry name" value="WaaL-like"/>
</dbReference>
<feature type="transmembrane region" description="Helical" evidence="5">
    <location>
        <begin position="67"/>
        <end position="88"/>
    </location>
</feature>
<evidence type="ECO:0000256" key="5">
    <source>
        <dbReference type="SAM" id="Phobius"/>
    </source>
</evidence>
<keyword evidence="4 5" id="KW-0472">Membrane</keyword>
<dbReference type="PANTHER" id="PTHR37422">
    <property type="entry name" value="TEICHURONIC ACID BIOSYNTHESIS PROTEIN TUAE"/>
    <property type="match status" value="1"/>
</dbReference>
<feature type="transmembrane region" description="Helical" evidence="5">
    <location>
        <begin position="12"/>
        <end position="32"/>
    </location>
</feature>
<organism evidence="7 8">
    <name type="scientific">Streptomyces antioxidans</name>
    <dbReference type="NCBI Taxonomy" id="1507734"/>
    <lineage>
        <taxon>Bacteria</taxon>
        <taxon>Bacillati</taxon>
        <taxon>Actinomycetota</taxon>
        <taxon>Actinomycetes</taxon>
        <taxon>Kitasatosporales</taxon>
        <taxon>Streptomycetaceae</taxon>
        <taxon>Streptomyces</taxon>
    </lineage>
</organism>
<proteinExistence type="predicted"/>
<feature type="transmembrane region" description="Helical" evidence="5">
    <location>
        <begin position="265"/>
        <end position="284"/>
    </location>
</feature>
<evidence type="ECO:0000256" key="3">
    <source>
        <dbReference type="ARBA" id="ARBA00022989"/>
    </source>
</evidence>
<dbReference type="PANTHER" id="PTHR37422:SF13">
    <property type="entry name" value="LIPOPOLYSACCHARIDE BIOSYNTHESIS PROTEIN PA4999-RELATED"/>
    <property type="match status" value="1"/>
</dbReference>
<dbReference type="AlphaFoldDB" id="A0A1V4D297"/>
<name>A0A1V4D297_9ACTN</name>
<keyword evidence="2 5" id="KW-0812">Transmembrane</keyword>
<reference evidence="7" key="1">
    <citation type="submission" date="2016-12" db="EMBL/GenBank/DDBJ databases">
        <title>Genome sequence of Streptomyces antioxidans MUSC 164.</title>
        <authorList>
            <person name="Lee L.-H."/>
            <person name="Ser H.-L."/>
        </authorList>
    </citation>
    <scope>NUCLEOTIDE SEQUENCE [LARGE SCALE GENOMIC DNA]</scope>
    <source>
        <strain evidence="7">MUSC 164</strain>
    </source>
</reference>
<comment type="subcellular location">
    <subcellularLocation>
        <location evidence="1">Membrane</location>
        <topology evidence="1">Multi-pass membrane protein</topology>
    </subcellularLocation>
</comment>
<dbReference type="Pfam" id="PF04932">
    <property type="entry name" value="Wzy_C"/>
    <property type="match status" value="1"/>
</dbReference>
<feature type="transmembrane region" description="Helical" evidence="5">
    <location>
        <begin position="133"/>
        <end position="164"/>
    </location>
</feature>
<feature type="transmembrane region" description="Helical" evidence="5">
    <location>
        <begin position="44"/>
        <end position="61"/>
    </location>
</feature>
<dbReference type="RefSeq" id="WP_053048817.1">
    <property type="nucleotide sequence ID" value="NZ_LAKD02000055.1"/>
</dbReference>
<dbReference type="OrthoDB" id="4350326at2"/>
<sequence>MRDHGRPADGWASASDIAGVLILAGCAVWALIAAMGRPARPEGVLLAVLAVAAGYACGRIAGSLLPVAGAAAAGLAGFGLACTSPYGLTGHAGPGAAQLTLATGAVCCAAWAAPRVLRATRPAPWILRPALWLLAAAITLTAALGGSAVGSVASGAVLVCSLLAARPRRRLPALAACALIAAVAVGGTWAVAKGSVPGGLSPALSVHLTEHRIRLWQDAARIEETDPLRGAGPDRFGELSPAVAQPLGPEAKPHSAPLQQAAGQGLPGVALLGAAFGWMLHALWRSPRATPVVLTAAVTLTALAVESCLGNALSFAQITAGAGLLAGLATARRLDDGPGAAP</sequence>
<comment type="caution">
    <text evidence="7">The sequence shown here is derived from an EMBL/GenBank/DDBJ whole genome shotgun (WGS) entry which is preliminary data.</text>
</comment>
<feature type="domain" description="O-antigen ligase-related" evidence="6">
    <location>
        <begin position="135"/>
        <end position="272"/>
    </location>
</feature>
<accession>A0A1V4D297</accession>
<evidence type="ECO:0000256" key="2">
    <source>
        <dbReference type="ARBA" id="ARBA00022692"/>
    </source>
</evidence>
<evidence type="ECO:0000313" key="8">
    <source>
        <dbReference type="Proteomes" id="UP000033615"/>
    </source>
</evidence>
<evidence type="ECO:0000259" key="6">
    <source>
        <dbReference type="Pfam" id="PF04932"/>
    </source>
</evidence>
<dbReference type="EMBL" id="LAKD02000055">
    <property type="protein sequence ID" value="OPF76965.1"/>
    <property type="molecule type" value="Genomic_DNA"/>
</dbReference>
<evidence type="ECO:0000256" key="4">
    <source>
        <dbReference type="ARBA" id="ARBA00023136"/>
    </source>
</evidence>
<feature type="transmembrane region" description="Helical" evidence="5">
    <location>
        <begin position="171"/>
        <end position="192"/>
    </location>
</feature>
<keyword evidence="3 5" id="KW-1133">Transmembrane helix</keyword>
<dbReference type="Proteomes" id="UP000033615">
    <property type="component" value="Unassembled WGS sequence"/>
</dbReference>